<dbReference type="InterPro" id="IPR019197">
    <property type="entry name" value="Biotin-prot_ligase_N"/>
</dbReference>
<dbReference type="Proteomes" id="UP000240830">
    <property type="component" value="Unassembled WGS sequence"/>
</dbReference>
<dbReference type="GO" id="GO:0005737">
    <property type="term" value="C:cytoplasm"/>
    <property type="evidence" value="ECO:0007669"/>
    <property type="project" value="TreeGrafter"/>
</dbReference>
<dbReference type="Pfam" id="PF03099">
    <property type="entry name" value="BPL_LplA_LipB"/>
    <property type="match status" value="1"/>
</dbReference>
<dbReference type="PANTHER" id="PTHR12835:SF5">
    <property type="entry name" value="BIOTIN--PROTEIN LIGASE"/>
    <property type="match status" value="1"/>
</dbReference>
<dbReference type="InterPro" id="IPR004143">
    <property type="entry name" value="BPL_LPL_catalytic"/>
</dbReference>
<organism evidence="3 4">
    <name type="scientific">Paramicrosporidium saccamoebae</name>
    <dbReference type="NCBI Taxonomy" id="1246581"/>
    <lineage>
        <taxon>Eukaryota</taxon>
        <taxon>Fungi</taxon>
        <taxon>Fungi incertae sedis</taxon>
        <taxon>Cryptomycota</taxon>
        <taxon>Cryptomycota incertae sedis</taxon>
        <taxon>Paramicrosporidium</taxon>
    </lineage>
</organism>
<keyword evidence="3" id="KW-0436">Ligase</keyword>
<gene>
    <name evidence="3" type="ORF">PSACC_03160</name>
</gene>
<feature type="domain" description="BPL/LPL catalytic" evidence="1">
    <location>
        <begin position="255"/>
        <end position="336"/>
    </location>
</feature>
<comment type="caution">
    <text evidence="3">The sequence shown here is derived from an EMBL/GenBank/DDBJ whole genome shotgun (WGS) entry which is preliminary data.</text>
</comment>
<dbReference type="GO" id="GO:0004077">
    <property type="term" value="F:biotin--[biotin carboxyl-carrier protein] ligase activity"/>
    <property type="evidence" value="ECO:0007669"/>
    <property type="project" value="TreeGrafter"/>
</dbReference>
<dbReference type="Pfam" id="PF09825">
    <property type="entry name" value="BPL_N"/>
    <property type="match status" value="1"/>
</dbReference>
<evidence type="ECO:0000313" key="3">
    <source>
        <dbReference type="EMBL" id="PJF17025.1"/>
    </source>
</evidence>
<dbReference type="EMBL" id="MTSL01000194">
    <property type="protein sequence ID" value="PJF17025.1"/>
    <property type="molecule type" value="Genomic_DNA"/>
</dbReference>
<dbReference type="PANTHER" id="PTHR12835">
    <property type="entry name" value="BIOTIN PROTEIN LIGASE"/>
    <property type="match status" value="1"/>
</dbReference>
<evidence type="ECO:0000313" key="4">
    <source>
        <dbReference type="Proteomes" id="UP000240830"/>
    </source>
</evidence>
<feature type="non-terminal residue" evidence="3">
    <location>
        <position position="1"/>
    </location>
</feature>
<sequence length="499" mass="55314">VDFERGTELAVEGPRDLALCPATATGTLYPGFCYGSDAGTHAALLHAKTGNVHVYYNGGCWFDFSTNRNSPLVYTVAGTYAEKDNRPAIVFGTKPDDQQTLVVLSGVHIEYDPIKVAPRRSVLVPLKDSATERLELWNYILSSLGLDVAHKSDPIPSPTPLHMFFSNEPAKVSFIQSLNHHAVDGVLKCEQLAVSFGDESLAPKCDTDDCISVRLSDQARIDPSWTFSPHEYFALLKENGCLKGFDHIGSQFLYAEYINSTQTILTQNPRLASTLPNGSFILAGDQLAGKGRGQNTWLSSKGCLQFTMVLHHHQTSSSLALIQYLVGLSMVEAILNEPGYSMGGILVNSQVFQDGFLLLIGFGTSVYDTPWTRSLNELVQLYNSAHGTTLSPWTKERLLARFYGKFREYYRQLTTVGFPFDDYHKRWLHTGKIVFVESEQMKARIEGIDPNGFLIARPHSEGLLGLLDSASKPSSSQQPFLLQPDGNSFDMMKNLIKRK</sequence>
<accession>A0A2H9TH28</accession>
<dbReference type="SUPFAM" id="SSF55681">
    <property type="entry name" value="Class II aaRS and biotin synthetases"/>
    <property type="match status" value="1"/>
</dbReference>
<dbReference type="InterPro" id="IPR045864">
    <property type="entry name" value="aa-tRNA-synth_II/BPL/LPL"/>
</dbReference>
<reference evidence="3 4" key="1">
    <citation type="submission" date="2016-10" db="EMBL/GenBank/DDBJ databases">
        <title>The genome of Paramicrosporidium saccamoebae is the missing link in understanding Cryptomycota and Microsporidia evolution.</title>
        <authorList>
            <person name="Quandt C.A."/>
            <person name="Beaudet D."/>
            <person name="Corsaro D."/>
            <person name="Michel R."/>
            <person name="Corradi N."/>
            <person name="James T."/>
        </authorList>
    </citation>
    <scope>NUCLEOTIDE SEQUENCE [LARGE SCALE GENOMIC DNA]</scope>
    <source>
        <strain evidence="3 4">KSL3</strain>
    </source>
</reference>
<dbReference type="STRING" id="1246581.A0A2H9TH28"/>
<keyword evidence="4" id="KW-1185">Reference proteome</keyword>
<dbReference type="AlphaFoldDB" id="A0A2H9TH28"/>
<feature type="domain" description="Biotin-protein ligase N-terminal" evidence="2">
    <location>
        <begin position="1"/>
        <end position="163"/>
    </location>
</feature>
<proteinExistence type="predicted"/>
<dbReference type="Gene3D" id="3.30.930.10">
    <property type="entry name" value="Bira Bifunctional Protein, Domain 2"/>
    <property type="match status" value="1"/>
</dbReference>
<dbReference type="OrthoDB" id="10250105at2759"/>
<evidence type="ECO:0000259" key="1">
    <source>
        <dbReference type="Pfam" id="PF03099"/>
    </source>
</evidence>
<evidence type="ECO:0000259" key="2">
    <source>
        <dbReference type="Pfam" id="PF09825"/>
    </source>
</evidence>
<name>A0A2H9TH28_9FUNG</name>
<protein>
    <submittedName>
        <fullName evidence="3">Biotin--protein ligase</fullName>
    </submittedName>
</protein>